<dbReference type="InterPro" id="IPR027417">
    <property type="entry name" value="P-loop_NTPase"/>
</dbReference>
<organism evidence="6">
    <name type="scientific">uncultured Caudovirales phage</name>
    <dbReference type="NCBI Taxonomy" id="2100421"/>
    <lineage>
        <taxon>Viruses</taxon>
        <taxon>Duplodnaviria</taxon>
        <taxon>Heunggongvirae</taxon>
        <taxon>Uroviricota</taxon>
        <taxon>Caudoviricetes</taxon>
        <taxon>Peduoviridae</taxon>
        <taxon>Maltschvirus</taxon>
        <taxon>Maltschvirus maltsch</taxon>
    </lineage>
</organism>
<dbReference type="InterPro" id="IPR006517">
    <property type="entry name" value="Phage_terminase_lsu-like_C"/>
</dbReference>
<dbReference type="EMBL" id="LR797038">
    <property type="protein sequence ID" value="CAB4182472.1"/>
    <property type="molecule type" value="Genomic_DNA"/>
</dbReference>
<dbReference type="EMBL" id="LR796529">
    <property type="protein sequence ID" value="CAB4149509.1"/>
    <property type="molecule type" value="Genomic_DNA"/>
</dbReference>
<keyword evidence="3" id="KW-0067">ATP-binding</keyword>
<evidence type="ECO:0000313" key="8">
    <source>
        <dbReference type="EMBL" id="CAB4212515.1"/>
    </source>
</evidence>
<dbReference type="InterPro" id="IPR035421">
    <property type="entry name" value="Terminase_6C"/>
</dbReference>
<feature type="domain" description="Terminase large subunit gp17-like C-terminal" evidence="5">
    <location>
        <begin position="273"/>
        <end position="421"/>
    </location>
</feature>
<evidence type="ECO:0000256" key="3">
    <source>
        <dbReference type="ARBA" id="ARBA00022840"/>
    </source>
</evidence>
<dbReference type="Pfam" id="PF03237">
    <property type="entry name" value="Terminase_6N"/>
    <property type="match status" value="1"/>
</dbReference>
<sequence length="445" mass="48670">MPALHHAYLCDVLERVIKGDIKRLIITMPPGSAKSTYTSKLLPPFALQNHPRWNIIGVSNVTKLAMSFSAAAQQHIRDNGHVLDYGLATEAVEEWSTTMGGTYKAAGIGATIVGKRADLAIIDDPVSGRDEVENIEQRDKVWDWYWGTLRQRLKPSGRIIVMATRWHEDDLIGRLIALQPKLWTVVNIKAEAEADDPLNRAPGEWLWSDPDDPFGYGIELAGKKAEMENVGSMREWYSQFQGGPRPTEGALFKTGRIQVLDVAPELRGATICRGWDFAATKQTGTRDPDWTVGVKLARLPSGLYVVLDVFRDRGGPNDVAGWLNNVGRQDGTGVKISFPQDPGQAGKSQAAFFTQMLSGLNFEHSLETGDKATRASPVISQCNGGNLAIVKAPWNAPFLDELTGFPSGAKDDQVDALSRAFSIVGLAARPLVFSADVIAALGRRR</sequence>
<keyword evidence="1" id="KW-1188">Viral release from host cell</keyword>
<reference evidence="6" key="1">
    <citation type="submission" date="2020-04" db="EMBL/GenBank/DDBJ databases">
        <authorList>
            <person name="Chiriac C."/>
            <person name="Salcher M."/>
            <person name="Ghai R."/>
            <person name="Kavagutti S V."/>
        </authorList>
    </citation>
    <scope>NUCLEOTIDE SEQUENCE</scope>
</reference>
<proteinExistence type="predicted"/>
<gene>
    <name evidence="7" type="ORF">UFOVP1081_5</name>
    <name evidence="8" type="ORF">UFOVP1433_5</name>
    <name evidence="6" type="ORF">UFOVP553_5</name>
</gene>
<keyword evidence="4" id="KW-0231">Viral genome packaging</keyword>
<evidence type="ECO:0000313" key="7">
    <source>
        <dbReference type="EMBL" id="CAB4182472.1"/>
    </source>
</evidence>
<dbReference type="Pfam" id="PF17289">
    <property type="entry name" value="Terminase_6C"/>
    <property type="match status" value="1"/>
</dbReference>
<evidence type="ECO:0000256" key="4">
    <source>
        <dbReference type="ARBA" id="ARBA00023219"/>
    </source>
</evidence>
<dbReference type="Gene3D" id="3.40.50.300">
    <property type="entry name" value="P-loop containing nucleotide triphosphate hydrolases"/>
    <property type="match status" value="1"/>
</dbReference>
<evidence type="ECO:0000256" key="1">
    <source>
        <dbReference type="ARBA" id="ARBA00022612"/>
    </source>
</evidence>
<evidence type="ECO:0000313" key="6">
    <source>
        <dbReference type="EMBL" id="CAB4149509.1"/>
    </source>
</evidence>
<name>A0A6J5N0L6_9CAUD</name>
<dbReference type="GO" id="GO:0005524">
    <property type="term" value="F:ATP binding"/>
    <property type="evidence" value="ECO:0007669"/>
    <property type="project" value="UniProtKB-KW"/>
</dbReference>
<evidence type="ECO:0000256" key="2">
    <source>
        <dbReference type="ARBA" id="ARBA00022741"/>
    </source>
</evidence>
<accession>A0A6J5N0L6</accession>
<dbReference type="EMBL" id="LR797392">
    <property type="protein sequence ID" value="CAB4212515.1"/>
    <property type="molecule type" value="Genomic_DNA"/>
</dbReference>
<dbReference type="NCBIfam" id="TIGR01630">
    <property type="entry name" value="psiM2_ORF9"/>
    <property type="match status" value="1"/>
</dbReference>
<evidence type="ECO:0000259" key="5">
    <source>
        <dbReference type="Pfam" id="PF17289"/>
    </source>
</evidence>
<protein>
    <submittedName>
        <fullName evidence="6">Archaeophage PsiM2, terminase large subunit</fullName>
    </submittedName>
</protein>
<keyword evidence="2" id="KW-0547">Nucleotide-binding</keyword>